<dbReference type="GO" id="GO:0000272">
    <property type="term" value="P:polysaccharide catabolic process"/>
    <property type="evidence" value="ECO:0007669"/>
    <property type="project" value="UniProtKB-KW"/>
</dbReference>
<protein>
    <recommendedName>
        <fullName evidence="15">SUN domain-containing protein</fullName>
    </recommendedName>
</protein>
<feature type="signal peptide" evidence="12">
    <location>
        <begin position="1"/>
        <end position="17"/>
    </location>
</feature>
<feature type="region of interest" description="Disordered" evidence="11">
    <location>
        <begin position="111"/>
        <end position="131"/>
    </location>
</feature>
<dbReference type="OrthoDB" id="5339822at2759"/>
<keyword evidence="14" id="KW-1185">Reference proteome</keyword>
<dbReference type="AlphaFoldDB" id="A0A136JEY4"/>
<evidence type="ECO:0000256" key="2">
    <source>
        <dbReference type="ARBA" id="ARBA00010579"/>
    </source>
</evidence>
<dbReference type="InterPro" id="IPR051526">
    <property type="entry name" value="Beta-Glucosidase_SUN"/>
</dbReference>
<evidence type="ECO:0008006" key="15">
    <source>
        <dbReference type="Google" id="ProtNLM"/>
    </source>
</evidence>
<keyword evidence="9" id="KW-0961">Cell wall biogenesis/degradation</keyword>
<keyword evidence="7" id="KW-0119">Carbohydrate metabolism</keyword>
<name>A0A136JEY4_9PEZI</name>
<evidence type="ECO:0000256" key="7">
    <source>
        <dbReference type="ARBA" id="ARBA00023277"/>
    </source>
</evidence>
<dbReference type="InParanoid" id="A0A136JEY4"/>
<evidence type="ECO:0000256" key="10">
    <source>
        <dbReference type="ARBA" id="ARBA00023326"/>
    </source>
</evidence>
<keyword evidence="3" id="KW-0134">Cell wall</keyword>
<evidence type="ECO:0000256" key="5">
    <source>
        <dbReference type="ARBA" id="ARBA00022729"/>
    </source>
</evidence>
<dbReference type="GO" id="GO:0016798">
    <property type="term" value="F:hydrolase activity, acting on glycosyl bonds"/>
    <property type="evidence" value="ECO:0007669"/>
    <property type="project" value="UniProtKB-KW"/>
</dbReference>
<feature type="chain" id="PRO_5007293727" description="SUN domain-containing protein" evidence="12">
    <location>
        <begin position="18"/>
        <end position="407"/>
    </location>
</feature>
<feature type="compositionally biased region" description="Low complexity" evidence="11">
    <location>
        <begin position="111"/>
        <end position="121"/>
    </location>
</feature>
<keyword evidence="8" id="KW-0326">Glycosidase</keyword>
<gene>
    <name evidence="13" type="ORF">Micbo1qcDRAFT_201061</name>
</gene>
<keyword evidence="5 12" id="KW-0732">Signal</keyword>
<dbReference type="InterPro" id="IPR005556">
    <property type="entry name" value="SUN"/>
</dbReference>
<evidence type="ECO:0000256" key="8">
    <source>
        <dbReference type="ARBA" id="ARBA00023295"/>
    </source>
</evidence>
<evidence type="ECO:0000256" key="1">
    <source>
        <dbReference type="ARBA" id="ARBA00004191"/>
    </source>
</evidence>
<comment type="subcellular location">
    <subcellularLocation>
        <location evidence="1">Secreted</location>
        <location evidence="1">Cell wall</location>
    </subcellularLocation>
</comment>
<dbReference type="GO" id="GO:0031505">
    <property type="term" value="P:fungal-type cell wall organization"/>
    <property type="evidence" value="ECO:0007669"/>
    <property type="project" value="TreeGrafter"/>
</dbReference>
<evidence type="ECO:0000256" key="3">
    <source>
        <dbReference type="ARBA" id="ARBA00022512"/>
    </source>
</evidence>
<proteinExistence type="inferred from homology"/>
<dbReference type="Pfam" id="PF03856">
    <property type="entry name" value="SUN"/>
    <property type="match status" value="1"/>
</dbReference>
<keyword evidence="10" id="KW-0624">Polysaccharide degradation</keyword>
<dbReference type="EMBL" id="KQ964246">
    <property type="protein sequence ID" value="KXJ95704.1"/>
    <property type="molecule type" value="Genomic_DNA"/>
</dbReference>
<keyword evidence="4" id="KW-0964">Secreted</keyword>
<dbReference type="Proteomes" id="UP000070501">
    <property type="component" value="Unassembled WGS sequence"/>
</dbReference>
<comment type="similarity">
    <text evidence="2">Belongs to the SUN family.</text>
</comment>
<dbReference type="GO" id="GO:0009277">
    <property type="term" value="C:fungal-type cell wall"/>
    <property type="evidence" value="ECO:0007669"/>
    <property type="project" value="TreeGrafter"/>
</dbReference>
<dbReference type="PANTHER" id="PTHR31316">
    <property type="entry name" value="BETA-GLUCOSIDASE-LIKE PROTEIN NCA3, MITOCHONDRIAL-RELATED"/>
    <property type="match status" value="1"/>
</dbReference>
<organism evidence="13 14">
    <name type="scientific">Microdochium bolleyi</name>
    <dbReference type="NCBI Taxonomy" id="196109"/>
    <lineage>
        <taxon>Eukaryota</taxon>
        <taxon>Fungi</taxon>
        <taxon>Dikarya</taxon>
        <taxon>Ascomycota</taxon>
        <taxon>Pezizomycotina</taxon>
        <taxon>Sordariomycetes</taxon>
        <taxon>Xylariomycetidae</taxon>
        <taxon>Xylariales</taxon>
        <taxon>Microdochiaceae</taxon>
        <taxon>Microdochium</taxon>
    </lineage>
</organism>
<reference evidence="14" key="1">
    <citation type="submission" date="2016-02" db="EMBL/GenBank/DDBJ databases">
        <title>Draft genome sequence of Microdochium bolleyi, a fungal endophyte of beachgrass.</title>
        <authorList>
            <consortium name="DOE Joint Genome Institute"/>
            <person name="David A.S."/>
            <person name="May G."/>
            <person name="Haridas S."/>
            <person name="Lim J."/>
            <person name="Wang M."/>
            <person name="Labutti K."/>
            <person name="Lipzen A."/>
            <person name="Barry K."/>
            <person name="Grigoriev I.V."/>
        </authorList>
    </citation>
    <scope>NUCLEOTIDE SEQUENCE [LARGE SCALE GENOMIC DNA]</scope>
    <source>
        <strain evidence="14">J235TASD1</strain>
    </source>
</reference>
<evidence type="ECO:0000313" key="13">
    <source>
        <dbReference type="EMBL" id="KXJ95704.1"/>
    </source>
</evidence>
<evidence type="ECO:0000313" key="14">
    <source>
        <dbReference type="Proteomes" id="UP000070501"/>
    </source>
</evidence>
<sequence length="407" mass="42662">MKSLIATLSLAAGLVAAQPHQHGHQHLHKRAGSPVIAERDYVTTVVPATATAYVLANGQPVKDAEAAKGIENGLYVVVGETTPTFVPPPPPAPTTSSSAEVQAMFIEQASASPAPSSSAPAQDSYPVGGGGIDSPFDSGKVPCSTFPSSYGAMPISWMGLGGWSGIQNVPNYKIGDSAISFIETAIAGMGCRSNAYCSYSCPPGYVKTQWPKSQGNTGQSIGGLYCNAQGMLELSRPEFKTLCMKGVGGVSVVSKLSKNVALCRTDYPGTENMVCPTDVQPGAKVELANVDTSNYYIWQNKKTTLQYYANQQGVSVQDGCRWDCAQNHDECGNWAPMIIGTGRTAGITYLSIFQNLPMSTAKLNYNVRMSGDVTIKCAVTNGVYSGSGDPKGCTTGVGSGGAIIEFY</sequence>
<dbReference type="PANTHER" id="PTHR31316:SF0">
    <property type="entry name" value="SECRETED BETA-GLUCOSIDASE SIM1-RELATED"/>
    <property type="match status" value="1"/>
</dbReference>
<evidence type="ECO:0000256" key="9">
    <source>
        <dbReference type="ARBA" id="ARBA00023316"/>
    </source>
</evidence>
<keyword evidence="6" id="KW-0378">Hydrolase</keyword>
<evidence type="ECO:0000256" key="6">
    <source>
        <dbReference type="ARBA" id="ARBA00022801"/>
    </source>
</evidence>
<dbReference type="FunCoup" id="A0A136JEY4">
    <property type="interactions" value="48"/>
</dbReference>
<dbReference type="GO" id="GO:0009986">
    <property type="term" value="C:cell surface"/>
    <property type="evidence" value="ECO:0007669"/>
    <property type="project" value="TreeGrafter"/>
</dbReference>
<accession>A0A136JEY4</accession>
<evidence type="ECO:0000256" key="12">
    <source>
        <dbReference type="SAM" id="SignalP"/>
    </source>
</evidence>
<evidence type="ECO:0000256" key="4">
    <source>
        <dbReference type="ARBA" id="ARBA00022525"/>
    </source>
</evidence>
<evidence type="ECO:0000256" key="11">
    <source>
        <dbReference type="SAM" id="MobiDB-lite"/>
    </source>
</evidence>